<feature type="chain" id="PRO_5003061322" evidence="1">
    <location>
        <begin position="32"/>
        <end position="1075"/>
    </location>
</feature>
<dbReference type="PATRIC" id="fig|213810.4.peg.943"/>
<dbReference type="Gene3D" id="2.60.120.430">
    <property type="entry name" value="Galactose-binding lectin"/>
    <property type="match status" value="1"/>
</dbReference>
<proteinExistence type="predicted"/>
<dbReference type="InterPro" id="IPR002105">
    <property type="entry name" value="Dockerin_1_rpt"/>
</dbReference>
<dbReference type="STRING" id="213810.RUM_10430"/>
<dbReference type="GO" id="GO:0004553">
    <property type="term" value="F:hydrolase activity, hydrolyzing O-glycosyl compounds"/>
    <property type="evidence" value="ECO:0007669"/>
    <property type="project" value="InterPro"/>
</dbReference>
<reference evidence="3" key="2">
    <citation type="submission" date="2010-03" db="EMBL/GenBank/DDBJ databases">
        <authorList>
            <person name="Pajon A."/>
        </authorList>
    </citation>
    <scope>NUCLEOTIDE SEQUENCE</scope>
    <source>
        <strain evidence="3">Type strain: 18P13</strain>
    </source>
</reference>
<gene>
    <name evidence="3" type="ordered locus">RUM_10430</name>
</gene>
<dbReference type="InterPro" id="IPR036439">
    <property type="entry name" value="Dockerin_dom_sf"/>
</dbReference>
<keyword evidence="4" id="KW-1185">Reference proteome</keyword>
<accession>D4LC58</accession>
<evidence type="ECO:0000259" key="2">
    <source>
        <dbReference type="PROSITE" id="PS51766"/>
    </source>
</evidence>
<keyword evidence="1" id="KW-0732">Signal</keyword>
<feature type="domain" description="Dockerin" evidence="2">
    <location>
        <begin position="1016"/>
        <end position="1075"/>
    </location>
</feature>
<name>D4LC58_RUMC1</name>
<dbReference type="GeneID" id="83155796"/>
<dbReference type="Pfam" id="PF07944">
    <property type="entry name" value="Beta-AFase-like_GH127_cat"/>
    <property type="match status" value="1"/>
</dbReference>
<dbReference type="Gene3D" id="1.10.1330.10">
    <property type="entry name" value="Dockerin domain"/>
    <property type="match status" value="1"/>
</dbReference>
<dbReference type="InterPro" id="IPR012878">
    <property type="entry name" value="Beta-AFase-like_GH127_cat"/>
</dbReference>
<dbReference type="InterPro" id="IPR008979">
    <property type="entry name" value="Galactose-bd-like_sf"/>
</dbReference>
<dbReference type="BioCyc" id="RCHA213810:RUM_RS05015-MONOMER"/>
<dbReference type="Proteomes" id="UP000007054">
    <property type="component" value="Chromosome"/>
</dbReference>
<dbReference type="InterPro" id="IPR016134">
    <property type="entry name" value="Dockerin_dom"/>
</dbReference>
<organism evidence="3 4">
    <name type="scientific">Ruminococcus champanellensis (strain DSM 18848 / JCM 17042 / KCTC 15320 / 18P13)</name>
    <dbReference type="NCBI Taxonomy" id="213810"/>
    <lineage>
        <taxon>Bacteria</taxon>
        <taxon>Bacillati</taxon>
        <taxon>Bacillota</taxon>
        <taxon>Clostridia</taxon>
        <taxon>Eubacteriales</taxon>
        <taxon>Oscillospiraceae</taxon>
        <taxon>Ruminococcus</taxon>
    </lineage>
</organism>
<evidence type="ECO:0000256" key="1">
    <source>
        <dbReference type="SAM" id="SignalP"/>
    </source>
</evidence>
<dbReference type="PROSITE" id="PS51766">
    <property type="entry name" value="DOCKERIN"/>
    <property type="match status" value="1"/>
</dbReference>
<dbReference type="HOGENOM" id="CLU_008033_2_0_9"/>
<sequence>MKKRKLTAAMLSVAMLAGSITQLPAATTASAADIAIEDFSLADLTMTDAYTVNAFSKEVEYLLSFDTDRLLCGFRENAKLDTKGAKRYAGWENTLIAGHSVGHYLTAVAQAYQNPTLTAAQRSALEGKIKALLDGMRVCQQNSKGKPGFLWAGQIKNANNVEVQFDLVEQGKTNIINESWVPWYTMHKIVQGLVDVYNATGNETAKTIASDLGDWTYNRASKWSAQTHNTVLSIEYGGMNDCLYELYEITGKDTHAVAAHYFDETNLHEAVLKGGRNVLTNKHANTTIPKFIGALKRYIVLDGKTVNGEKIDASRYLEYAEAFWDMVTTHHTYITGGNSEWEHFGEDDILDKERTNCNCETCNSYNMLKLSRELFKITGDRKYMDFYEGTYYNSILSSQNPESGMTTYFQPMATGYFKVYSSPYDSFWCCTGSGMESFTKLGDTMYMHSGNTLYVNMYQSSVLNWEDQKVKITQDSNIPESDTAKFTIDGSGSLDFRFRIPSWKAGKMTIAVNGTKYTYKTVNDYAQVTGDFKTGDVISVTIPAEVVAYNLPDNKAVYGFKYGPVVLSAELGTENMEKSSTGMWVTIPKDPIGSSQNITISKEGQSVTSFMAEINDHLVKDKNSLKFTLNDTSQKLTFTPHYQQYQQRYGIYWKFLSNGTVIEEKPPRAKVSVSDTVQPGYGQYEGDDLHAMVEINSVGVTNDSTYRYAKAGGSFKYQMAVDPDAPMTVLQVTFRKEDNGKPIVITAGNSILFDGVLNYEGKGDTYNVKLLIPQDVIEASLKTVQANDTEYSVIDIGFSGKDGKDSARVCDFIYMNAVKPVYEFDSSVAYFVDCGDQDTTTATGSDKFGLYNCLTEQLYGADEVTGAEWGLIDDATDQYNGSSKGGGLYTANTWCNESAPADGADKSSSFRYTKNQYENNIDRHIDYAFSLPNGKYTVEMAFADPWNCSKNPTVYANYGKDDQTVVAKNCATDGTAVKGSVTVTDGKLTLNFRSEDKAINVSYIKISFDGKTTLPAASLKGDVNQDGKIDAKDAAALRDYLLIKTKTLAAPANADINGDGKLNAVDLALLKRLAK</sequence>
<dbReference type="SUPFAM" id="SSF63446">
    <property type="entry name" value="Type I dockerin domain"/>
    <property type="match status" value="1"/>
</dbReference>
<evidence type="ECO:0000313" key="4">
    <source>
        <dbReference type="Proteomes" id="UP000007054"/>
    </source>
</evidence>
<dbReference type="PANTHER" id="PTHR31151">
    <property type="entry name" value="PROLINE-TRNA LIGASE (DUF1680)"/>
    <property type="match status" value="1"/>
</dbReference>
<feature type="signal peptide" evidence="1">
    <location>
        <begin position="1"/>
        <end position="31"/>
    </location>
</feature>
<dbReference type="InterPro" id="IPR008928">
    <property type="entry name" value="6-hairpin_glycosidase_sf"/>
</dbReference>
<dbReference type="PROSITE" id="PS00018">
    <property type="entry name" value="EF_HAND_1"/>
    <property type="match status" value="1"/>
</dbReference>
<dbReference type="InterPro" id="IPR018247">
    <property type="entry name" value="EF_Hand_1_Ca_BS"/>
</dbReference>
<dbReference type="Pfam" id="PF20736">
    <property type="entry name" value="Glyco_hydro127M"/>
    <property type="match status" value="1"/>
</dbReference>
<evidence type="ECO:0000313" key="3">
    <source>
        <dbReference type="EMBL" id="CBL17203.1"/>
    </source>
</evidence>
<dbReference type="EMBL" id="FP929052">
    <property type="protein sequence ID" value="CBL17203.1"/>
    <property type="molecule type" value="Genomic_DNA"/>
</dbReference>
<dbReference type="Pfam" id="PF00404">
    <property type="entry name" value="Dockerin_1"/>
    <property type="match status" value="1"/>
</dbReference>
<dbReference type="RefSeq" id="WP_015558110.1">
    <property type="nucleotide sequence ID" value="NC_021039.1"/>
</dbReference>
<dbReference type="CDD" id="cd14256">
    <property type="entry name" value="Dockerin_I"/>
    <property type="match status" value="1"/>
</dbReference>
<reference evidence="3" key="1">
    <citation type="submission" date="2010-03" db="EMBL/GenBank/DDBJ databases">
        <title>The genome sequence of Ruminococcus sp. 18P13.</title>
        <authorList>
            <consortium name="metaHIT consortium -- http://www.metahit.eu/"/>
            <person name="Pajon A."/>
            <person name="Turner K."/>
            <person name="Parkhill J."/>
            <person name="Bernalier A."/>
        </authorList>
    </citation>
    <scope>NUCLEOTIDE SEQUENCE [LARGE SCALE GENOMIC DNA]</scope>
    <source>
        <strain evidence="3">Type strain: 18P13</strain>
    </source>
</reference>
<dbReference type="SUPFAM" id="SSF49785">
    <property type="entry name" value="Galactose-binding domain-like"/>
    <property type="match status" value="1"/>
</dbReference>
<dbReference type="GO" id="GO:0000272">
    <property type="term" value="P:polysaccharide catabolic process"/>
    <property type="evidence" value="ECO:0007669"/>
    <property type="project" value="InterPro"/>
</dbReference>
<dbReference type="KEGG" id="rch:RUM_10430"/>
<protein>
    <submittedName>
        <fullName evidence="3">Uncharacterized protein conserved in bacteria</fullName>
    </submittedName>
</protein>
<dbReference type="PANTHER" id="PTHR31151:SF0">
    <property type="entry name" value="PROLINE-TRNA LIGASE (DUF1680)"/>
    <property type="match status" value="1"/>
</dbReference>
<dbReference type="InterPro" id="IPR049046">
    <property type="entry name" value="Beta-AFase-like_GH127_middle"/>
</dbReference>
<dbReference type="AlphaFoldDB" id="D4LC58"/>
<dbReference type="SUPFAM" id="SSF48208">
    <property type="entry name" value="Six-hairpin glycosidases"/>
    <property type="match status" value="1"/>
</dbReference>